<dbReference type="EMBL" id="KV450288">
    <property type="protein sequence ID" value="OAX30547.1"/>
    <property type="molecule type" value="Genomic_DNA"/>
</dbReference>
<reference evidence="2 3" key="1">
    <citation type="submission" date="2016-06" db="EMBL/GenBank/DDBJ databases">
        <title>Comparative genomics of the ectomycorrhizal sister species Rhizopogon vinicolor and Rhizopogon vesiculosus (Basidiomycota: Boletales) reveals a divergence of the mating type B locus.</title>
        <authorList>
            <consortium name="DOE Joint Genome Institute"/>
            <person name="Mujic A.B."/>
            <person name="Kuo A."/>
            <person name="Tritt A."/>
            <person name="Lipzen A."/>
            <person name="Chen C."/>
            <person name="Johnson J."/>
            <person name="Sharma A."/>
            <person name="Barry K."/>
            <person name="Grigoriev I.V."/>
            <person name="Spatafora J.W."/>
        </authorList>
    </citation>
    <scope>NUCLEOTIDE SEQUENCE [LARGE SCALE GENOMIC DNA]</scope>
    <source>
        <strain evidence="2 3">AM-OR11-026</strain>
    </source>
</reference>
<dbReference type="OrthoDB" id="2675946at2759"/>
<dbReference type="InParanoid" id="A0A1B7MD71"/>
<protein>
    <recommendedName>
        <fullName evidence="1">Ndc10 domain-containing protein</fullName>
    </recommendedName>
</protein>
<accession>A0A1B7MD71</accession>
<gene>
    <name evidence="2" type="ORF">K503DRAFT_778133</name>
</gene>
<dbReference type="Pfam" id="PF16787">
    <property type="entry name" value="NDC10_II"/>
    <property type="match status" value="1"/>
</dbReference>
<dbReference type="InterPro" id="IPR031872">
    <property type="entry name" value="NDC10_II"/>
</dbReference>
<evidence type="ECO:0000313" key="3">
    <source>
        <dbReference type="Proteomes" id="UP000092154"/>
    </source>
</evidence>
<sequence length="146" mass="16863">MTISPVYITFIAHVDPTKCPLGALTVYLHYLFDYYKLSDKMGIDWAVNKSWRAVRLIFGSEPTVPYNENNLYNMCCQAHKKAGLDYNIKAHLPRHMLGYLQEKLGVEGDQTSKLGWSLDTYNNIYAPALPKKAHEDYNPVWRHIQV</sequence>
<proteinExistence type="predicted"/>
<dbReference type="AlphaFoldDB" id="A0A1B7MD71"/>
<organism evidence="2 3">
    <name type="scientific">Rhizopogon vinicolor AM-OR11-026</name>
    <dbReference type="NCBI Taxonomy" id="1314800"/>
    <lineage>
        <taxon>Eukaryota</taxon>
        <taxon>Fungi</taxon>
        <taxon>Dikarya</taxon>
        <taxon>Basidiomycota</taxon>
        <taxon>Agaricomycotina</taxon>
        <taxon>Agaricomycetes</taxon>
        <taxon>Agaricomycetidae</taxon>
        <taxon>Boletales</taxon>
        <taxon>Suillineae</taxon>
        <taxon>Rhizopogonaceae</taxon>
        <taxon>Rhizopogon</taxon>
    </lineage>
</organism>
<feature type="non-terminal residue" evidence="2">
    <location>
        <position position="146"/>
    </location>
</feature>
<evidence type="ECO:0000259" key="1">
    <source>
        <dbReference type="Pfam" id="PF16787"/>
    </source>
</evidence>
<keyword evidence="3" id="KW-1185">Reference proteome</keyword>
<dbReference type="GO" id="GO:0003677">
    <property type="term" value="F:DNA binding"/>
    <property type="evidence" value="ECO:0007669"/>
    <property type="project" value="InterPro"/>
</dbReference>
<dbReference type="Proteomes" id="UP000092154">
    <property type="component" value="Unassembled WGS sequence"/>
</dbReference>
<dbReference type="InterPro" id="IPR038279">
    <property type="entry name" value="Ndc10_dom2_sf"/>
</dbReference>
<name>A0A1B7MD71_9AGAM</name>
<evidence type="ECO:0000313" key="2">
    <source>
        <dbReference type="EMBL" id="OAX30547.1"/>
    </source>
</evidence>
<dbReference type="Gene3D" id="1.10.443.20">
    <property type="entry name" value="Centromere DNA-binding protein complex CBF3 subunit, domain 2"/>
    <property type="match status" value="1"/>
</dbReference>
<feature type="domain" description="Ndc10" evidence="1">
    <location>
        <begin position="7"/>
        <end position="132"/>
    </location>
</feature>